<keyword evidence="3" id="KW-1185">Reference proteome</keyword>
<protein>
    <submittedName>
        <fullName evidence="2">FlgN protein</fullName>
    </submittedName>
</protein>
<dbReference type="Pfam" id="PF05130">
    <property type="entry name" value="FlgN"/>
    <property type="match status" value="1"/>
</dbReference>
<name>I4DAB6_DESAJ</name>
<keyword evidence="1" id="KW-1005">Bacterial flagellum biogenesis</keyword>
<dbReference type="Gene3D" id="1.20.58.300">
    <property type="entry name" value="FlgN-like"/>
    <property type="match status" value="1"/>
</dbReference>
<dbReference type="eggNOG" id="ENOG5030WG5">
    <property type="taxonomic scope" value="Bacteria"/>
</dbReference>
<sequence>MSKALQNLEENLKQQVAYFEELKVLEKNKQKALIENDICKIDEFTAREERLLLLTNRLEEDRLLFTQQIAAELGQETKDLTLAVLADWFPALQEVRLELEQEVRELQNIHRLNTQLLKQAMRIVEFTVGLFTYKESHVYSHPQRKDLDANKVLHLLDRRI</sequence>
<dbReference type="OrthoDB" id="1797165at2"/>
<dbReference type="GO" id="GO:0044780">
    <property type="term" value="P:bacterial-type flagellum assembly"/>
    <property type="evidence" value="ECO:0007669"/>
    <property type="project" value="InterPro"/>
</dbReference>
<dbReference type="STRING" id="646529.Desaci_3859"/>
<proteinExistence type="predicted"/>
<dbReference type="AlphaFoldDB" id="I4DAB6"/>
<dbReference type="InterPro" id="IPR036679">
    <property type="entry name" value="FlgN-like_sf"/>
</dbReference>
<evidence type="ECO:0000313" key="3">
    <source>
        <dbReference type="Proteomes" id="UP000002892"/>
    </source>
</evidence>
<reference evidence="2 3" key="1">
    <citation type="journal article" date="2012" name="J. Bacteriol.">
        <title>Complete genome sequences of Desulfosporosinus orientis DSM765T, Desulfosporosinus youngiae DSM17734T, Desulfosporosinus meridiei DSM13257T, and Desulfosporosinus acidiphilus DSM22704T.</title>
        <authorList>
            <person name="Pester M."/>
            <person name="Brambilla E."/>
            <person name="Alazard D."/>
            <person name="Rattei T."/>
            <person name="Weinmaier T."/>
            <person name="Han J."/>
            <person name="Lucas S."/>
            <person name="Lapidus A."/>
            <person name="Cheng J.F."/>
            <person name="Goodwin L."/>
            <person name="Pitluck S."/>
            <person name="Peters L."/>
            <person name="Ovchinnikova G."/>
            <person name="Teshima H."/>
            <person name="Detter J.C."/>
            <person name="Han C.S."/>
            <person name="Tapia R."/>
            <person name="Land M.L."/>
            <person name="Hauser L."/>
            <person name="Kyrpides N.C."/>
            <person name="Ivanova N.N."/>
            <person name="Pagani I."/>
            <person name="Huntmann M."/>
            <person name="Wei C.L."/>
            <person name="Davenport K.W."/>
            <person name="Daligault H."/>
            <person name="Chain P.S."/>
            <person name="Chen A."/>
            <person name="Mavromatis K."/>
            <person name="Markowitz V."/>
            <person name="Szeto E."/>
            <person name="Mikhailova N."/>
            <person name="Pati A."/>
            <person name="Wagner M."/>
            <person name="Woyke T."/>
            <person name="Ollivier B."/>
            <person name="Klenk H.P."/>
            <person name="Spring S."/>
            <person name="Loy A."/>
        </authorList>
    </citation>
    <scope>NUCLEOTIDE SEQUENCE [LARGE SCALE GENOMIC DNA]</scope>
    <source>
        <strain evidence="3">DSM 22704 / JCM 16185 / SJ4</strain>
    </source>
</reference>
<dbReference type="Proteomes" id="UP000002892">
    <property type="component" value="Chromosome"/>
</dbReference>
<dbReference type="InterPro" id="IPR007809">
    <property type="entry name" value="FlgN-like"/>
</dbReference>
<dbReference type="SUPFAM" id="SSF140566">
    <property type="entry name" value="FlgN-like"/>
    <property type="match status" value="1"/>
</dbReference>
<dbReference type="HOGENOM" id="CLU_139037_0_0_9"/>
<organism evidence="2 3">
    <name type="scientific">Desulfosporosinus acidiphilus (strain DSM 22704 / JCM 16185 / SJ4)</name>
    <dbReference type="NCBI Taxonomy" id="646529"/>
    <lineage>
        <taxon>Bacteria</taxon>
        <taxon>Bacillati</taxon>
        <taxon>Bacillota</taxon>
        <taxon>Clostridia</taxon>
        <taxon>Eubacteriales</taxon>
        <taxon>Desulfitobacteriaceae</taxon>
        <taxon>Desulfosporosinus</taxon>
    </lineage>
</organism>
<accession>I4DAB6</accession>
<dbReference type="KEGG" id="dai:Desaci_3859"/>
<evidence type="ECO:0000313" key="2">
    <source>
        <dbReference type="EMBL" id="AFM42740.1"/>
    </source>
</evidence>
<gene>
    <name evidence="2" type="ordered locus">Desaci_3859</name>
</gene>
<dbReference type="RefSeq" id="WP_014828727.1">
    <property type="nucleotide sequence ID" value="NC_018068.1"/>
</dbReference>
<evidence type="ECO:0000256" key="1">
    <source>
        <dbReference type="ARBA" id="ARBA00022795"/>
    </source>
</evidence>
<dbReference type="EMBL" id="CP003639">
    <property type="protein sequence ID" value="AFM42740.1"/>
    <property type="molecule type" value="Genomic_DNA"/>
</dbReference>